<evidence type="ECO:0000256" key="9">
    <source>
        <dbReference type="ARBA" id="ARBA00022989"/>
    </source>
</evidence>
<evidence type="ECO:0000259" key="22">
    <source>
        <dbReference type="Pfam" id="PF23747"/>
    </source>
</evidence>
<dbReference type="Pfam" id="PF22850">
    <property type="entry name" value="CATSPERD-E_C"/>
    <property type="match status" value="1"/>
</dbReference>
<evidence type="ECO:0000256" key="6">
    <source>
        <dbReference type="ARBA" id="ARBA00022782"/>
    </source>
</evidence>
<keyword evidence="6" id="KW-0221">Differentiation</keyword>
<dbReference type="RefSeq" id="XP_072803981.1">
    <property type="nucleotide sequence ID" value="XM_072947880.1"/>
</dbReference>
<dbReference type="InterPro" id="IPR053814">
    <property type="entry name" value="CATSPERD/E_C"/>
</dbReference>
<keyword evidence="3" id="KW-1003">Cell membrane</keyword>
<reference evidence="24" key="1">
    <citation type="submission" date="2025-08" db="UniProtKB">
        <authorList>
            <consortium name="RefSeq"/>
        </authorList>
    </citation>
    <scope>IDENTIFICATION</scope>
</reference>
<evidence type="ECO:0000256" key="11">
    <source>
        <dbReference type="ARBA" id="ARBA00023136"/>
    </source>
</evidence>
<keyword evidence="9" id="KW-1133">Transmembrane helix</keyword>
<keyword evidence="11" id="KW-0472">Membrane</keyword>
<keyword evidence="2" id="KW-0217">Developmental protein</keyword>
<evidence type="ECO:0000259" key="20">
    <source>
        <dbReference type="Pfam" id="PF15020"/>
    </source>
</evidence>
<keyword evidence="8" id="KW-0744">Spermatogenesis</keyword>
<keyword evidence="14" id="KW-0966">Cell projection</keyword>
<dbReference type="Pfam" id="PF23747">
    <property type="entry name" value="Ig-like_CATSPERD"/>
    <property type="match status" value="1"/>
</dbReference>
<accession>A0ABM5C5Q8</accession>
<feature type="domain" description="CATSPERD/E C-terminal" evidence="21">
    <location>
        <begin position="539"/>
        <end position="754"/>
    </location>
</feature>
<feature type="domain" description="CATSPERD Ig-like" evidence="22">
    <location>
        <begin position="390"/>
        <end position="509"/>
    </location>
</feature>
<evidence type="ECO:0000256" key="14">
    <source>
        <dbReference type="ARBA" id="ARBA00023273"/>
    </source>
</evidence>
<name>A0ABM5C5Q8_VICPA</name>
<organism evidence="23 24">
    <name type="scientific">Vicugna pacos</name>
    <name type="common">Alpaca</name>
    <name type="synonym">Lama pacos</name>
    <dbReference type="NCBI Taxonomy" id="30538"/>
    <lineage>
        <taxon>Eukaryota</taxon>
        <taxon>Metazoa</taxon>
        <taxon>Chordata</taxon>
        <taxon>Craniata</taxon>
        <taxon>Vertebrata</taxon>
        <taxon>Euteleostomi</taxon>
        <taxon>Mammalia</taxon>
        <taxon>Eutheria</taxon>
        <taxon>Laurasiatheria</taxon>
        <taxon>Artiodactyla</taxon>
        <taxon>Tylopoda</taxon>
        <taxon>Camelidae</taxon>
        <taxon>Vicugna</taxon>
    </lineage>
</organism>
<protein>
    <recommendedName>
        <fullName evidence="16">Cation channel sperm-associated auxiliary subunit delta</fullName>
    </recommendedName>
    <alternativeName>
        <fullName evidence="17">Transmembrane protein 146</fullName>
    </alternativeName>
</protein>
<evidence type="ECO:0000259" key="21">
    <source>
        <dbReference type="Pfam" id="PF22850"/>
    </source>
</evidence>
<gene>
    <name evidence="24" type="primary">CATSPERD</name>
</gene>
<evidence type="ECO:0000256" key="2">
    <source>
        <dbReference type="ARBA" id="ARBA00022473"/>
    </source>
</evidence>
<keyword evidence="23" id="KW-1185">Reference proteome</keyword>
<evidence type="ECO:0000256" key="13">
    <source>
        <dbReference type="ARBA" id="ARBA00023180"/>
    </source>
</evidence>
<sequence>MLVFVMVAATTLRLCPLARAQPLCRMQTVRTGKIFHDGQKIQGDLLYFSSATTRLIKHPCKKNIALYLGRQAFLTRDSFESSLLPLSIPAALQVSTPEVTSAHFAGSVLLLVVNQGVYIYDYEANSWNASKGIEHPVSHISGDNCCYSGNSFCADVSNSVFAYLLGDQISQTNIYFSNTRGYVFQKYAHERQAELVGSLGGIFYFHSLSQVGLLLVNQQKAMFSYSDYPLNLDFGLPFDYNGTLDILIAPGQKGILIFWCEKSLLVSQNAGQLVNPVQVREGQHILYSSISEANISVHSVAANENELAVLTQESYLYYGSLGILPSSLIKFAGQNIRSEEAVLVFTDVGMLEILSPLPDPLFPAFDFQKCPVNIQATLMDPQLQVDVCKVELLQGEFDNRMYTIDMNSELQLRALMIPRTGTSPVSLVMVSNPHSLGLQALIYEDGYTLNGNTKHRLNISLRQQHHGGRADPNFTSSIKRPTMSTVTLDIANKEISCVDLKPLTALISVGCDLEKKIIIQNEISACYNGLLDLVTLQDNYSYVIEKDTYDPNFQGQKATEDLLVHYQYEKLGCPVLVFYDTPWKPVVELWREGKFQEVVETEYVLLEVNGLFTYTYSLTAAMALCSSQPQNWTTISKAAGGKGPFAWNRENYVSCHNPDNSTPLRWPQVPYQILGGPTENKVVFEKRNGIYTFFISIVDPYYSYCHLETIFSVYVSGAYPKQIIPEVLIFILTAANLMSVWLAYKIPKLLHTEQGLKVKGFCSNLCRRCRKPCACFRGRR</sequence>
<evidence type="ECO:0000256" key="16">
    <source>
        <dbReference type="ARBA" id="ARBA00040129"/>
    </source>
</evidence>
<dbReference type="InterPro" id="IPR028751">
    <property type="entry name" value="CATSPERD/E"/>
</dbReference>
<comment type="function">
    <text evidence="18">Auxiliary component of the CatSper complex, a complex involved in sperm cell hyperactivation. Sperm cell hyperactivation is needed for sperm motility which is essential late in the preparation of sperm for fertilization. Required for CATSPER1 stability before intraflagellar transport and/or incorporation of the CatSper complex channel into the flagellar membrane.</text>
</comment>
<feature type="chain" id="PRO_5045900454" description="Cation channel sperm-associated auxiliary subunit delta" evidence="19">
    <location>
        <begin position="21"/>
        <end position="780"/>
    </location>
</feature>
<evidence type="ECO:0000256" key="5">
    <source>
        <dbReference type="ARBA" id="ARBA00022729"/>
    </source>
</evidence>
<dbReference type="GeneID" id="102532445"/>
<proteinExistence type="inferred from homology"/>
<evidence type="ECO:0000256" key="7">
    <source>
        <dbReference type="ARBA" id="ARBA00022846"/>
    </source>
</evidence>
<comment type="subcellular location">
    <subcellularLocation>
        <location evidence="15">Cell projection</location>
        <location evidence="15">Cilium</location>
        <location evidence="15">Flagellum membrane</location>
        <topology evidence="15">Single-pass type I membrane protein</topology>
    </subcellularLocation>
</comment>
<dbReference type="Pfam" id="PF15020">
    <property type="entry name" value="Beta-prop_CATSPERD"/>
    <property type="match status" value="1"/>
</dbReference>
<evidence type="ECO:0000256" key="10">
    <source>
        <dbReference type="ARBA" id="ARBA00023069"/>
    </source>
</evidence>
<dbReference type="PANTHER" id="PTHR33722:SF1">
    <property type="entry name" value="CATION CHANNEL SPERM-ASSOCIATED AUXILIARY SUBUNIT DELTA"/>
    <property type="match status" value="1"/>
</dbReference>
<dbReference type="InterPro" id="IPR055451">
    <property type="entry name" value="Ig-like_CATSPERD"/>
</dbReference>
<evidence type="ECO:0000313" key="23">
    <source>
        <dbReference type="Proteomes" id="UP001652581"/>
    </source>
</evidence>
<evidence type="ECO:0000256" key="12">
    <source>
        <dbReference type="ARBA" id="ARBA00023157"/>
    </source>
</evidence>
<dbReference type="PANTHER" id="PTHR33722">
    <property type="entry name" value="CATION CHANNEL SPERM-ASSOCIATED PROTEIN SUBUNIT DELTA-RELATED"/>
    <property type="match status" value="1"/>
</dbReference>
<evidence type="ECO:0000256" key="4">
    <source>
        <dbReference type="ARBA" id="ARBA00022692"/>
    </source>
</evidence>
<evidence type="ECO:0000256" key="17">
    <source>
        <dbReference type="ARBA" id="ARBA00041424"/>
    </source>
</evidence>
<keyword evidence="4" id="KW-0812">Transmembrane</keyword>
<evidence type="ECO:0000313" key="24">
    <source>
        <dbReference type="RefSeq" id="XP_072803981.1"/>
    </source>
</evidence>
<keyword evidence="5 19" id="KW-0732">Signal</keyword>
<dbReference type="InterPro" id="IPR053813">
    <property type="entry name" value="CATSPERD_beta-prop"/>
</dbReference>
<keyword evidence="13" id="KW-0325">Glycoprotein</keyword>
<evidence type="ECO:0000256" key="1">
    <source>
        <dbReference type="ARBA" id="ARBA00010246"/>
    </source>
</evidence>
<evidence type="ECO:0000256" key="15">
    <source>
        <dbReference type="ARBA" id="ARBA00037793"/>
    </source>
</evidence>
<comment type="similarity">
    <text evidence="1">Belongs to the CATSPERD family.</text>
</comment>
<dbReference type="Proteomes" id="UP001652581">
    <property type="component" value="Chromosome 22"/>
</dbReference>
<evidence type="ECO:0000256" key="3">
    <source>
        <dbReference type="ARBA" id="ARBA00022475"/>
    </source>
</evidence>
<keyword evidence="12" id="KW-1015">Disulfide bond</keyword>
<keyword evidence="7" id="KW-0282">Flagellum</keyword>
<evidence type="ECO:0000256" key="8">
    <source>
        <dbReference type="ARBA" id="ARBA00022871"/>
    </source>
</evidence>
<feature type="domain" description="CATSPERD beta-propeller" evidence="20">
    <location>
        <begin position="43"/>
        <end position="370"/>
    </location>
</feature>
<keyword evidence="10" id="KW-0969">Cilium</keyword>
<evidence type="ECO:0000256" key="18">
    <source>
        <dbReference type="ARBA" id="ARBA00046028"/>
    </source>
</evidence>
<evidence type="ECO:0000256" key="19">
    <source>
        <dbReference type="SAM" id="SignalP"/>
    </source>
</evidence>
<feature type="signal peptide" evidence="19">
    <location>
        <begin position="1"/>
        <end position="20"/>
    </location>
</feature>